<evidence type="ECO:0000256" key="1">
    <source>
        <dbReference type="ARBA" id="ARBA00004123"/>
    </source>
</evidence>
<keyword evidence="2" id="KW-0479">Metal-binding</keyword>
<keyword evidence="10" id="KW-1185">Reference proteome</keyword>
<keyword evidence="3" id="KW-0863">Zinc-finger</keyword>
<keyword evidence="4" id="KW-0862">Zinc</keyword>
<evidence type="ECO:0000256" key="4">
    <source>
        <dbReference type="ARBA" id="ARBA00022833"/>
    </source>
</evidence>
<dbReference type="GO" id="GO:0006357">
    <property type="term" value="P:regulation of transcription by RNA polymerase II"/>
    <property type="evidence" value="ECO:0007669"/>
    <property type="project" value="TreeGrafter"/>
</dbReference>
<evidence type="ECO:0000256" key="8">
    <source>
        <dbReference type="ARBA" id="ARBA00023242"/>
    </source>
</evidence>
<dbReference type="PANTHER" id="PTHR13006">
    <property type="entry name" value="PAPILLOMAVIRUS REGULATORY FACTOR PRF-1"/>
    <property type="match status" value="1"/>
</dbReference>
<evidence type="ECO:0000256" key="7">
    <source>
        <dbReference type="ARBA" id="ARBA00023163"/>
    </source>
</evidence>
<organism evidence="9 10">
    <name type="scientific">Paramuricea clavata</name>
    <name type="common">Red gorgonian</name>
    <name type="synonym">Violescent sea-whip</name>
    <dbReference type="NCBI Taxonomy" id="317549"/>
    <lineage>
        <taxon>Eukaryota</taxon>
        <taxon>Metazoa</taxon>
        <taxon>Cnidaria</taxon>
        <taxon>Anthozoa</taxon>
        <taxon>Octocorallia</taxon>
        <taxon>Malacalcyonacea</taxon>
        <taxon>Plexauridae</taxon>
        <taxon>Paramuricea</taxon>
    </lineage>
</organism>
<evidence type="ECO:0000313" key="9">
    <source>
        <dbReference type="EMBL" id="CAB4019559.1"/>
    </source>
</evidence>
<dbReference type="InterPro" id="IPR052253">
    <property type="entry name" value="CR1/CR2-DNA-binding_regulator"/>
</dbReference>
<keyword evidence="6" id="KW-0238">DNA-binding</keyword>
<feature type="non-terminal residue" evidence="9">
    <location>
        <position position="1"/>
    </location>
</feature>
<comment type="caution">
    <text evidence="9">The sequence shown here is derived from an EMBL/GenBank/DDBJ whole genome shotgun (WGS) entry which is preliminary data.</text>
</comment>
<keyword evidence="8" id="KW-0539">Nucleus</keyword>
<keyword evidence="5" id="KW-0805">Transcription regulation</keyword>
<comment type="subcellular location">
    <subcellularLocation>
        <location evidence="1">Nucleus</location>
    </subcellularLocation>
</comment>
<protein>
    <submittedName>
        <fullName evidence="9">Uncharacterized protein</fullName>
    </submittedName>
</protein>
<keyword evidence="7" id="KW-0804">Transcription</keyword>
<evidence type="ECO:0000256" key="3">
    <source>
        <dbReference type="ARBA" id="ARBA00022771"/>
    </source>
</evidence>
<evidence type="ECO:0000256" key="5">
    <source>
        <dbReference type="ARBA" id="ARBA00023015"/>
    </source>
</evidence>
<dbReference type="Proteomes" id="UP001152795">
    <property type="component" value="Unassembled WGS sequence"/>
</dbReference>
<dbReference type="GO" id="GO:0005634">
    <property type="term" value="C:nucleus"/>
    <property type="evidence" value="ECO:0007669"/>
    <property type="project" value="UniProtKB-SubCell"/>
</dbReference>
<gene>
    <name evidence="9" type="ORF">PACLA_8A051959</name>
</gene>
<accession>A0A6S7IRB2</accession>
<dbReference type="AlphaFoldDB" id="A0A6S7IRB2"/>
<reference evidence="9" key="1">
    <citation type="submission" date="2020-04" db="EMBL/GenBank/DDBJ databases">
        <authorList>
            <person name="Alioto T."/>
            <person name="Alioto T."/>
            <person name="Gomez Garrido J."/>
        </authorList>
    </citation>
    <scope>NUCLEOTIDE SEQUENCE</scope>
    <source>
        <strain evidence="9">A484AB</strain>
    </source>
</reference>
<evidence type="ECO:0000256" key="6">
    <source>
        <dbReference type="ARBA" id="ARBA00023125"/>
    </source>
</evidence>
<dbReference type="PANTHER" id="PTHR13006:SF9">
    <property type="entry name" value="GLUCOSE TRANSPORTER 4 ENHANCER FACTOR, ISOFORM G"/>
    <property type="match status" value="1"/>
</dbReference>
<dbReference type="GO" id="GO:0000978">
    <property type="term" value="F:RNA polymerase II cis-regulatory region sequence-specific DNA binding"/>
    <property type="evidence" value="ECO:0007669"/>
    <property type="project" value="TreeGrafter"/>
</dbReference>
<dbReference type="GO" id="GO:0003700">
    <property type="term" value="F:DNA-binding transcription factor activity"/>
    <property type="evidence" value="ECO:0007669"/>
    <property type="project" value="TreeGrafter"/>
</dbReference>
<dbReference type="EMBL" id="CACRXK020010526">
    <property type="protein sequence ID" value="CAB4019559.1"/>
    <property type="molecule type" value="Genomic_DNA"/>
</dbReference>
<evidence type="ECO:0000256" key="2">
    <source>
        <dbReference type="ARBA" id="ARBA00022723"/>
    </source>
</evidence>
<sequence>MPAFREDESQITILNRLPRAGYGGCFGQRSLATGERVWGLLSEQINNQRDRDVVHSHLENEDHGFLRVGQAVSVNFGRRLTSGNVVRKIPCSHNVELCLQDGVRIVVDQPDVQIPQNAEGCSSTALKMNGSANLDSFKRTAPLVINIPNDTDLESQNSDDAEEQMAAAVLTSLSLSPVLKNIQLGQ</sequence>
<name>A0A6S7IRB2_PARCT</name>
<dbReference type="GO" id="GO:0008270">
    <property type="term" value="F:zinc ion binding"/>
    <property type="evidence" value="ECO:0007669"/>
    <property type="project" value="UniProtKB-KW"/>
</dbReference>
<evidence type="ECO:0000313" key="10">
    <source>
        <dbReference type="Proteomes" id="UP001152795"/>
    </source>
</evidence>
<proteinExistence type="predicted"/>